<evidence type="ECO:0000313" key="4">
    <source>
        <dbReference type="Proteomes" id="UP000476176"/>
    </source>
</evidence>
<dbReference type="Proteomes" id="UP000476176">
    <property type="component" value="Unassembled WGS sequence"/>
</dbReference>
<proteinExistence type="predicted"/>
<reference evidence="1 3" key="1">
    <citation type="submission" date="2018-08" db="EMBL/GenBank/DDBJ databases">
        <title>Genomic investigation of the strawberry pathogen Phytophthora fragariae indicates pathogenicity is determined by transcriptional variation in three key races.</title>
        <authorList>
            <person name="Adams T.M."/>
            <person name="Armitage A.D."/>
            <person name="Sobczyk M.K."/>
            <person name="Bates H.J."/>
            <person name="Dunwell J.M."/>
            <person name="Nellist C.F."/>
            <person name="Harrison R.J."/>
        </authorList>
    </citation>
    <scope>NUCLEOTIDE SEQUENCE [LARGE SCALE GENOMIC DNA]</scope>
    <source>
        <strain evidence="2 4">BC-23</strain>
        <strain evidence="1 3">NOV-71</strain>
    </source>
</reference>
<dbReference type="Proteomes" id="UP000441208">
    <property type="component" value="Unassembled WGS sequence"/>
</dbReference>
<name>A0A6A3PVR7_9STRA</name>
<evidence type="ECO:0000313" key="1">
    <source>
        <dbReference type="EMBL" id="KAE9063591.1"/>
    </source>
</evidence>
<gene>
    <name evidence="2" type="ORF">PF004_g28790</name>
    <name evidence="1" type="ORF">PF007_g29501</name>
</gene>
<accession>A0A6A3PVR7</accession>
<sequence>MLQKMVGGGTASTARSSTPLIRHHAVLEPHFNGEVVTERVQAAMKRRRLSLDTLHVARLSLAMLVEPAVRPRPKGDFVDANVSGGKLLTYEEMEATVKSKAAAAEAKQLAKKEAAAARALRKAETVSRKEARQQTNVARREAAQRKKAAIAGPSRMPCATLPLNRDPVVEAVVAFADV</sequence>
<evidence type="ECO:0000313" key="2">
    <source>
        <dbReference type="EMBL" id="KAE9167555.1"/>
    </source>
</evidence>
<comment type="caution">
    <text evidence="1">The sequence shown here is derived from an EMBL/GenBank/DDBJ whole genome shotgun (WGS) entry which is preliminary data.</text>
</comment>
<protein>
    <submittedName>
        <fullName evidence="1">Uncharacterized protein</fullName>
    </submittedName>
</protein>
<dbReference type="AlphaFoldDB" id="A0A6A3PVR7"/>
<dbReference type="EMBL" id="QXFZ01004615">
    <property type="protein sequence ID" value="KAE9063591.1"/>
    <property type="molecule type" value="Genomic_DNA"/>
</dbReference>
<dbReference type="EMBL" id="QXGC01004836">
    <property type="protein sequence ID" value="KAE9167555.1"/>
    <property type="molecule type" value="Genomic_DNA"/>
</dbReference>
<organism evidence="1 3">
    <name type="scientific">Phytophthora fragariae</name>
    <dbReference type="NCBI Taxonomy" id="53985"/>
    <lineage>
        <taxon>Eukaryota</taxon>
        <taxon>Sar</taxon>
        <taxon>Stramenopiles</taxon>
        <taxon>Oomycota</taxon>
        <taxon>Peronosporomycetes</taxon>
        <taxon>Peronosporales</taxon>
        <taxon>Peronosporaceae</taxon>
        <taxon>Phytophthora</taxon>
    </lineage>
</organism>
<evidence type="ECO:0000313" key="3">
    <source>
        <dbReference type="Proteomes" id="UP000441208"/>
    </source>
</evidence>